<sequence length="60" mass="6947">MVAHRASLFLSLTLMMDLLPSSARSEDDLSNHPEDKHDFGDRRRRLYRLAHLCRTAPGRL</sequence>
<keyword evidence="2" id="KW-1185">Reference proteome</keyword>
<evidence type="ECO:0000313" key="1">
    <source>
        <dbReference type="EMBL" id="CUQ68151.1"/>
    </source>
</evidence>
<reference evidence="2" key="1">
    <citation type="submission" date="2015-09" db="EMBL/GenBank/DDBJ databases">
        <authorList>
            <person name="Daims H."/>
        </authorList>
    </citation>
    <scope>NUCLEOTIDE SEQUENCE [LARGE SCALE GENOMIC DNA]</scope>
</reference>
<evidence type="ECO:0000313" key="2">
    <source>
        <dbReference type="Proteomes" id="UP000066284"/>
    </source>
</evidence>
<accession>A0A0S4KUT1</accession>
<dbReference type="AlphaFoldDB" id="A0A0S4KUT1"/>
<protein>
    <submittedName>
        <fullName evidence="1">Uncharacterized protein</fullName>
    </submittedName>
</protein>
<organism evidence="1 2">
    <name type="scientific">Candidatus Nitrospira inopinata</name>
    <dbReference type="NCBI Taxonomy" id="1715989"/>
    <lineage>
        <taxon>Bacteria</taxon>
        <taxon>Pseudomonadati</taxon>
        <taxon>Nitrospirota</taxon>
        <taxon>Nitrospiria</taxon>
        <taxon>Nitrospirales</taxon>
        <taxon>Nitrospiraceae</taxon>
        <taxon>Nitrospira</taxon>
    </lineage>
</organism>
<dbReference type="EMBL" id="LN885086">
    <property type="protein sequence ID" value="CUQ68151.1"/>
    <property type="molecule type" value="Genomic_DNA"/>
</dbReference>
<dbReference type="Proteomes" id="UP000066284">
    <property type="component" value="Chromosome 1"/>
</dbReference>
<name>A0A0S4KUT1_9BACT</name>
<proteinExistence type="predicted"/>
<dbReference type="KEGG" id="nio:NITINOP_3179"/>
<gene>
    <name evidence="1" type="ORF">NITINOP_3179</name>
</gene>